<dbReference type="InterPro" id="IPR027417">
    <property type="entry name" value="P-loop_NTPase"/>
</dbReference>
<comment type="caution">
    <text evidence="1">The sequence shown here is derived from an EMBL/GenBank/DDBJ whole genome shotgun (WGS) entry which is preliminary data.</text>
</comment>
<accession>A0AAD4G8Z7</accession>
<reference evidence="1" key="1">
    <citation type="submission" date="2019-10" db="EMBL/GenBank/DDBJ databases">
        <authorList>
            <consortium name="DOE Joint Genome Institute"/>
            <person name="Kuo A."/>
            <person name="Miyauchi S."/>
            <person name="Kiss E."/>
            <person name="Drula E."/>
            <person name="Kohler A."/>
            <person name="Sanchez-Garcia M."/>
            <person name="Andreopoulos B."/>
            <person name="Barry K.W."/>
            <person name="Bonito G."/>
            <person name="Buee M."/>
            <person name="Carver A."/>
            <person name="Chen C."/>
            <person name="Cichocki N."/>
            <person name="Clum A."/>
            <person name="Culley D."/>
            <person name="Crous P.W."/>
            <person name="Fauchery L."/>
            <person name="Girlanda M."/>
            <person name="Hayes R."/>
            <person name="Keri Z."/>
            <person name="LaButti K."/>
            <person name="Lipzen A."/>
            <person name="Lombard V."/>
            <person name="Magnuson J."/>
            <person name="Maillard F."/>
            <person name="Morin E."/>
            <person name="Murat C."/>
            <person name="Nolan M."/>
            <person name="Ohm R."/>
            <person name="Pangilinan J."/>
            <person name="Pereira M."/>
            <person name="Perotto S."/>
            <person name="Peter M."/>
            <person name="Riley R."/>
            <person name="Sitrit Y."/>
            <person name="Stielow B."/>
            <person name="Szollosi G."/>
            <person name="Zifcakova L."/>
            <person name="Stursova M."/>
            <person name="Spatafora J.W."/>
            <person name="Tedersoo L."/>
            <person name="Vaario L.-M."/>
            <person name="Yamada A."/>
            <person name="Yan M."/>
            <person name="Wang P."/>
            <person name="Xu J."/>
            <person name="Bruns T."/>
            <person name="Baldrian P."/>
            <person name="Vilgalys R."/>
            <person name="Henrissat B."/>
            <person name="Grigoriev I.V."/>
            <person name="Hibbett D."/>
            <person name="Nagy L.G."/>
            <person name="Martin F.M."/>
        </authorList>
    </citation>
    <scope>NUCLEOTIDE SEQUENCE</scope>
    <source>
        <strain evidence="1">BED1</strain>
    </source>
</reference>
<keyword evidence="2" id="KW-1185">Reference proteome</keyword>
<dbReference type="AlphaFoldDB" id="A0AAD4G8Z7"/>
<dbReference type="Proteomes" id="UP001194468">
    <property type="component" value="Unassembled WGS sequence"/>
</dbReference>
<evidence type="ECO:0000313" key="1">
    <source>
        <dbReference type="EMBL" id="KAF8430432.1"/>
    </source>
</evidence>
<evidence type="ECO:0000313" key="2">
    <source>
        <dbReference type="Proteomes" id="UP001194468"/>
    </source>
</evidence>
<sequence>GMDVPDIALVIQWRVTCNLLALWQRFGRATWNRQLTGMVLLLAEHDYFDEERVAKAARKAK</sequence>
<dbReference type="Gene3D" id="3.40.50.300">
    <property type="entry name" value="P-loop containing nucleotide triphosphate hydrolases"/>
    <property type="match status" value="1"/>
</dbReference>
<reference evidence="1" key="2">
    <citation type="journal article" date="2020" name="Nat. Commun.">
        <title>Large-scale genome sequencing of mycorrhizal fungi provides insights into the early evolution of symbiotic traits.</title>
        <authorList>
            <person name="Miyauchi S."/>
            <person name="Kiss E."/>
            <person name="Kuo A."/>
            <person name="Drula E."/>
            <person name="Kohler A."/>
            <person name="Sanchez-Garcia M."/>
            <person name="Morin E."/>
            <person name="Andreopoulos B."/>
            <person name="Barry K.W."/>
            <person name="Bonito G."/>
            <person name="Buee M."/>
            <person name="Carver A."/>
            <person name="Chen C."/>
            <person name="Cichocki N."/>
            <person name="Clum A."/>
            <person name="Culley D."/>
            <person name="Crous P.W."/>
            <person name="Fauchery L."/>
            <person name="Girlanda M."/>
            <person name="Hayes R.D."/>
            <person name="Keri Z."/>
            <person name="LaButti K."/>
            <person name="Lipzen A."/>
            <person name="Lombard V."/>
            <person name="Magnuson J."/>
            <person name="Maillard F."/>
            <person name="Murat C."/>
            <person name="Nolan M."/>
            <person name="Ohm R.A."/>
            <person name="Pangilinan J."/>
            <person name="Pereira M.F."/>
            <person name="Perotto S."/>
            <person name="Peter M."/>
            <person name="Pfister S."/>
            <person name="Riley R."/>
            <person name="Sitrit Y."/>
            <person name="Stielow J.B."/>
            <person name="Szollosi G."/>
            <person name="Zifcakova L."/>
            <person name="Stursova M."/>
            <person name="Spatafora J.W."/>
            <person name="Tedersoo L."/>
            <person name="Vaario L.M."/>
            <person name="Yamada A."/>
            <person name="Yan M."/>
            <person name="Wang P."/>
            <person name="Xu J."/>
            <person name="Bruns T."/>
            <person name="Baldrian P."/>
            <person name="Vilgalys R."/>
            <person name="Dunand C."/>
            <person name="Henrissat B."/>
            <person name="Grigoriev I.V."/>
            <person name="Hibbett D."/>
            <person name="Nagy L.G."/>
            <person name="Martin F.M."/>
        </authorList>
    </citation>
    <scope>NUCLEOTIDE SEQUENCE</scope>
    <source>
        <strain evidence="1">BED1</strain>
    </source>
</reference>
<name>A0AAD4G8Z7_BOLED</name>
<dbReference type="SUPFAM" id="SSF52540">
    <property type="entry name" value="P-loop containing nucleoside triphosphate hydrolases"/>
    <property type="match status" value="1"/>
</dbReference>
<dbReference type="EMBL" id="WHUW01000063">
    <property type="protein sequence ID" value="KAF8430432.1"/>
    <property type="molecule type" value="Genomic_DNA"/>
</dbReference>
<organism evidence="1 2">
    <name type="scientific">Boletus edulis BED1</name>
    <dbReference type="NCBI Taxonomy" id="1328754"/>
    <lineage>
        <taxon>Eukaryota</taxon>
        <taxon>Fungi</taxon>
        <taxon>Dikarya</taxon>
        <taxon>Basidiomycota</taxon>
        <taxon>Agaricomycotina</taxon>
        <taxon>Agaricomycetes</taxon>
        <taxon>Agaricomycetidae</taxon>
        <taxon>Boletales</taxon>
        <taxon>Boletineae</taxon>
        <taxon>Boletaceae</taxon>
        <taxon>Boletoideae</taxon>
        <taxon>Boletus</taxon>
    </lineage>
</organism>
<protein>
    <submittedName>
        <fullName evidence="1">Uncharacterized protein</fullName>
    </submittedName>
</protein>
<feature type="non-terminal residue" evidence="1">
    <location>
        <position position="1"/>
    </location>
</feature>
<gene>
    <name evidence="1" type="ORF">L210DRAFT_3418182</name>
</gene>
<proteinExistence type="predicted"/>